<dbReference type="EMBL" id="JAHFXS010003280">
    <property type="protein sequence ID" value="KAG9968874.1"/>
    <property type="molecule type" value="Genomic_DNA"/>
</dbReference>
<sequence length="133" mass="14754">MNVRLSLSDPSVKELARPSCAHERYYDALPKLQGEANWQECSDALQHAALMAGTDAVLNGESKHPPSLDEQQSTTTQWNDNIRCTAVWRSRNESLLKAMRKASGPGVKSTNLLTQMTALQTTQGVMRTTPKRK</sequence>
<accession>A0A9P8FC31</accession>
<organism evidence="1 2">
    <name type="scientific">Aureobasidium melanogenum</name>
    <name type="common">Aureobasidium pullulans var. melanogenum</name>
    <dbReference type="NCBI Taxonomy" id="46634"/>
    <lineage>
        <taxon>Eukaryota</taxon>
        <taxon>Fungi</taxon>
        <taxon>Dikarya</taxon>
        <taxon>Ascomycota</taxon>
        <taxon>Pezizomycotina</taxon>
        <taxon>Dothideomycetes</taxon>
        <taxon>Dothideomycetidae</taxon>
        <taxon>Dothideales</taxon>
        <taxon>Saccotheciaceae</taxon>
        <taxon>Aureobasidium</taxon>
    </lineage>
</organism>
<proteinExistence type="predicted"/>
<protein>
    <submittedName>
        <fullName evidence="1">Uncharacterized protein</fullName>
    </submittedName>
</protein>
<reference evidence="1" key="1">
    <citation type="journal article" date="2021" name="J Fungi (Basel)">
        <title>Virulence traits and population genomics of the black yeast Aureobasidium melanogenum.</title>
        <authorList>
            <person name="Cernosa A."/>
            <person name="Sun X."/>
            <person name="Gostincar C."/>
            <person name="Fang C."/>
            <person name="Gunde-Cimerman N."/>
            <person name="Song Z."/>
        </authorList>
    </citation>
    <scope>NUCLEOTIDE SEQUENCE</scope>
    <source>
        <strain evidence="1">EXF-9298</strain>
    </source>
</reference>
<evidence type="ECO:0000313" key="1">
    <source>
        <dbReference type="EMBL" id="KAG9968874.1"/>
    </source>
</evidence>
<dbReference type="AlphaFoldDB" id="A0A9P8FC31"/>
<keyword evidence="2" id="KW-1185">Reference proteome</keyword>
<comment type="caution">
    <text evidence="1">The sequence shown here is derived from an EMBL/GenBank/DDBJ whole genome shotgun (WGS) entry which is preliminary data.</text>
</comment>
<gene>
    <name evidence="1" type="ORF">KCU98_g15451</name>
</gene>
<name>A0A9P8FC31_AURME</name>
<feature type="non-terminal residue" evidence="1">
    <location>
        <position position="133"/>
    </location>
</feature>
<reference evidence="1" key="2">
    <citation type="submission" date="2021-08" db="EMBL/GenBank/DDBJ databases">
        <authorList>
            <person name="Gostincar C."/>
            <person name="Sun X."/>
            <person name="Song Z."/>
            <person name="Gunde-Cimerman N."/>
        </authorList>
    </citation>
    <scope>NUCLEOTIDE SEQUENCE</scope>
    <source>
        <strain evidence="1">EXF-9298</strain>
    </source>
</reference>
<dbReference type="Proteomes" id="UP000729357">
    <property type="component" value="Unassembled WGS sequence"/>
</dbReference>
<evidence type="ECO:0000313" key="2">
    <source>
        <dbReference type="Proteomes" id="UP000729357"/>
    </source>
</evidence>